<keyword evidence="1" id="KW-0472">Membrane</keyword>
<feature type="transmembrane region" description="Helical" evidence="1">
    <location>
        <begin position="55"/>
        <end position="74"/>
    </location>
</feature>
<keyword evidence="1" id="KW-1133">Transmembrane helix</keyword>
<gene>
    <name evidence="2" type="ORF">TICRE_00770</name>
</gene>
<dbReference type="AlphaFoldDB" id="A0A1U7M9M9"/>
<accession>A0A1U7M9M9</accession>
<evidence type="ECO:0000313" key="2">
    <source>
        <dbReference type="EMBL" id="OLS03950.1"/>
    </source>
</evidence>
<feature type="transmembrane region" description="Helical" evidence="1">
    <location>
        <begin position="81"/>
        <end position="101"/>
    </location>
</feature>
<protein>
    <recommendedName>
        <fullName evidence="4">Stage II sporulation protein M</fullName>
    </recommendedName>
</protein>
<reference evidence="2 3" key="1">
    <citation type="submission" date="2016-02" db="EMBL/GenBank/DDBJ databases">
        <title>Genome sequence of Tissierella creatinophila DSM 6911.</title>
        <authorList>
            <person name="Poehlein A."/>
            <person name="Daniel R."/>
        </authorList>
    </citation>
    <scope>NUCLEOTIDE SEQUENCE [LARGE SCALE GENOMIC DNA]</scope>
    <source>
        <strain evidence="2 3">DSM 6911</strain>
    </source>
</reference>
<keyword evidence="3" id="KW-1185">Reference proteome</keyword>
<organism evidence="2 3">
    <name type="scientific">Tissierella creatinophila DSM 6911</name>
    <dbReference type="NCBI Taxonomy" id="1123403"/>
    <lineage>
        <taxon>Bacteria</taxon>
        <taxon>Bacillati</taxon>
        <taxon>Bacillota</taxon>
        <taxon>Tissierellia</taxon>
        <taxon>Tissierellales</taxon>
        <taxon>Tissierellaceae</taxon>
        <taxon>Tissierella</taxon>
    </lineage>
</organism>
<feature type="transmembrane region" description="Helical" evidence="1">
    <location>
        <begin position="157"/>
        <end position="182"/>
    </location>
</feature>
<dbReference type="EMBL" id="LTDM01000001">
    <property type="protein sequence ID" value="OLS03950.1"/>
    <property type="molecule type" value="Genomic_DNA"/>
</dbReference>
<evidence type="ECO:0008006" key="4">
    <source>
        <dbReference type="Google" id="ProtNLM"/>
    </source>
</evidence>
<evidence type="ECO:0000256" key="1">
    <source>
        <dbReference type="SAM" id="Phobius"/>
    </source>
</evidence>
<sequence>MLYFILFCTFVLGNICGSIFLKKISYDTKMSIFTFFHPFLRNIDIYTKSMTFRNLFLYNLFILLSMIFLGLFNLGYIFIPIIITFIGASVGFRVGFLVSYFKLKGLWIALVGIYPQYLFFIISFLGIGSLSMSLSQNPFKSLNNTRITKNIFTNREYSLLFCFFLIFSFLGIITEISCSPILKLILKDMIL</sequence>
<dbReference type="InterPro" id="IPR002798">
    <property type="entry name" value="SpoIIM-like"/>
</dbReference>
<dbReference type="Proteomes" id="UP000186112">
    <property type="component" value="Unassembled WGS sequence"/>
</dbReference>
<comment type="caution">
    <text evidence="2">The sequence shown here is derived from an EMBL/GenBank/DDBJ whole genome shotgun (WGS) entry which is preliminary data.</text>
</comment>
<evidence type="ECO:0000313" key="3">
    <source>
        <dbReference type="Proteomes" id="UP000186112"/>
    </source>
</evidence>
<proteinExistence type="predicted"/>
<name>A0A1U7M9M9_TISCR</name>
<dbReference type="Pfam" id="PF01944">
    <property type="entry name" value="SpoIIM"/>
    <property type="match status" value="1"/>
</dbReference>
<feature type="transmembrane region" description="Helical" evidence="1">
    <location>
        <begin position="113"/>
        <end position="136"/>
    </location>
</feature>
<keyword evidence="1" id="KW-0812">Transmembrane</keyword>
<dbReference type="RefSeq" id="WP_408645634.1">
    <property type="nucleotide sequence ID" value="NZ_LTDM01000001.1"/>
</dbReference>